<dbReference type="InterPro" id="IPR002833">
    <property type="entry name" value="PTH2"/>
</dbReference>
<evidence type="ECO:0000256" key="9">
    <source>
        <dbReference type="HAMAP-Rule" id="MF_00628"/>
    </source>
</evidence>
<dbReference type="EC" id="3.1.1.29" evidence="3 9"/>
<dbReference type="GO" id="GO:0004045">
    <property type="term" value="F:peptidyl-tRNA hydrolase activity"/>
    <property type="evidence" value="ECO:0007669"/>
    <property type="project" value="UniProtKB-UniRule"/>
</dbReference>
<evidence type="ECO:0000256" key="3">
    <source>
        <dbReference type="ARBA" id="ARBA00013260"/>
    </source>
</evidence>
<keyword evidence="4 9" id="KW-0963">Cytoplasm</keyword>
<sequence>MDIKMVIVVRTDLDMGKGKIAAQVAHAAVSLVLDVLNSSNNVWKEWLNYWLNEGQPKIVVKVPNLEELNKRYERAISLGLPATIIQDAGKTQLEPGTITCLGIGPAPSDLVDKITGDLKLL</sequence>
<dbReference type="InterPro" id="IPR023476">
    <property type="entry name" value="Pep_tRNA_hydro_II_dom_sf"/>
</dbReference>
<dbReference type="NCBIfam" id="TIGR00283">
    <property type="entry name" value="arch_pth2"/>
    <property type="match status" value="1"/>
</dbReference>
<dbReference type="GeneID" id="92354109"/>
<evidence type="ECO:0000256" key="2">
    <source>
        <dbReference type="ARBA" id="ARBA00004496"/>
    </source>
</evidence>
<dbReference type="HAMAP" id="MF_00628">
    <property type="entry name" value="Pept_tRNA_hydro_arch"/>
    <property type="match status" value="1"/>
</dbReference>
<dbReference type="RefSeq" id="WP_369611389.1">
    <property type="nucleotide sequence ID" value="NZ_AP031322.1"/>
</dbReference>
<keyword evidence="5 9" id="KW-0378">Hydrolase</keyword>
<evidence type="ECO:0000256" key="1">
    <source>
        <dbReference type="ARBA" id="ARBA00003043"/>
    </source>
</evidence>
<dbReference type="SUPFAM" id="SSF102462">
    <property type="entry name" value="Peptidyl-tRNA hydrolase II"/>
    <property type="match status" value="1"/>
</dbReference>
<dbReference type="Pfam" id="PF01981">
    <property type="entry name" value="PTH2"/>
    <property type="match status" value="1"/>
</dbReference>
<dbReference type="GO" id="GO:0006412">
    <property type="term" value="P:translation"/>
    <property type="evidence" value="ECO:0007669"/>
    <property type="project" value="UniProtKB-UniRule"/>
</dbReference>
<dbReference type="NCBIfam" id="NF003314">
    <property type="entry name" value="PRK04322.1"/>
    <property type="match status" value="1"/>
</dbReference>
<dbReference type="PANTHER" id="PTHR12649">
    <property type="entry name" value="PEPTIDYL-TRNA HYDROLASE 2"/>
    <property type="match status" value="1"/>
</dbReference>
<gene>
    <name evidence="10" type="primary">pth2</name>
    <name evidence="9" type="synonym">pth</name>
    <name evidence="10" type="ORF">SJAV_11750</name>
</gene>
<dbReference type="KEGG" id="sjv:SJAV_11750"/>
<evidence type="ECO:0000313" key="10">
    <source>
        <dbReference type="EMBL" id="BFH73231.1"/>
    </source>
</evidence>
<name>A0AAT9GQP4_9CREN</name>
<evidence type="ECO:0000256" key="5">
    <source>
        <dbReference type="ARBA" id="ARBA00022801"/>
    </source>
</evidence>
<dbReference type="AlphaFoldDB" id="A0AAT9GQP4"/>
<organism evidence="10">
    <name type="scientific">Sulfurisphaera javensis</name>
    <dbReference type="NCBI Taxonomy" id="2049879"/>
    <lineage>
        <taxon>Archaea</taxon>
        <taxon>Thermoproteota</taxon>
        <taxon>Thermoprotei</taxon>
        <taxon>Sulfolobales</taxon>
        <taxon>Sulfolobaceae</taxon>
        <taxon>Sulfurisphaera</taxon>
    </lineage>
</organism>
<evidence type="ECO:0000256" key="7">
    <source>
        <dbReference type="ARBA" id="ARBA00048707"/>
    </source>
</evidence>
<evidence type="ECO:0000256" key="8">
    <source>
        <dbReference type="ARBA" id="ARBA00050038"/>
    </source>
</evidence>
<dbReference type="GO" id="GO:0005829">
    <property type="term" value="C:cytosol"/>
    <property type="evidence" value="ECO:0007669"/>
    <property type="project" value="TreeGrafter"/>
</dbReference>
<dbReference type="Gene3D" id="3.40.1490.10">
    <property type="entry name" value="Bit1"/>
    <property type="match status" value="1"/>
</dbReference>
<dbReference type="PANTHER" id="PTHR12649:SF11">
    <property type="entry name" value="PEPTIDYL-TRNA HYDROLASE 2, MITOCHONDRIAL"/>
    <property type="match status" value="1"/>
</dbReference>
<dbReference type="EMBL" id="AP031322">
    <property type="protein sequence ID" value="BFH73231.1"/>
    <property type="molecule type" value="Genomic_DNA"/>
</dbReference>
<proteinExistence type="inferred from homology"/>
<comment type="similarity">
    <text evidence="6 9">Belongs to the PTH2 family.</text>
</comment>
<comment type="catalytic activity">
    <reaction evidence="7 9">
        <text>an N-acyl-L-alpha-aminoacyl-tRNA + H2O = an N-acyl-L-amino acid + a tRNA + H(+)</text>
        <dbReference type="Rhea" id="RHEA:54448"/>
        <dbReference type="Rhea" id="RHEA-COMP:10123"/>
        <dbReference type="Rhea" id="RHEA-COMP:13883"/>
        <dbReference type="ChEBI" id="CHEBI:15377"/>
        <dbReference type="ChEBI" id="CHEBI:15378"/>
        <dbReference type="ChEBI" id="CHEBI:59874"/>
        <dbReference type="ChEBI" id="CHEBI:78442"/>
        <dbReference type="ChEBI" id="CHEBI:138191"/>
        <dbReference type="EC" id="3.1.1.29"/>
    </reaction>
</comment>
<dbReference type="CDD" id="cd02430">
    <property type="entry name" value="PTH2"/>
    <property type="match status" value="1"/>
</dbReference>
<evidence type="ECO:0000256" key="4">
    <source>
        <dbReference type="ARBA" id="ARBA00022490"/>
    </source>
</evidence>
<comment type="function">
    <text evidence="1 9">The natural substrate for this enzyme may be peptidyl-tRNAs which drop off the ribosome during protein synthesis.</text>
</comment>
<comment type="subcellular location">
    <subcellularLocation>
        <location evidence="2 9">Cytoplasm</location>
    </subcellularLocation>
</comment>
<reference evidence="10" key="1">
    <citation type="submission" date="2024-03" db="EMBL/GenBank/DDBJ databases">
        <title>Complete genome sequence of Sulfurisphaera javensis strain KD-1.</title>
        <authorList>
            <person name="Sakai H."/>
            <person name="Nur N."/>
            <person name="Suwanto A."/>
            <person name="Kurosawa N."/>
        </authorList>
    </citation>
    <scope>NUCLEOTIDE SEQUENCE</scope>
    <source>
        <strain evidence="10">KD-1</strain>
    </source>
</reference>
<dbReference type="FunFam" id="3.40.1490.10:FF:000001">
    <property type="entry name" value="Peptidyl-tRNA hydrolase 2"/>
    <property type="match status" value="1"/>
</dbReference>
<dbReference type="InterPro" id="IPR034759">
    <property type="entry name" value="Pept_tRNA_hydro_arch"/>
</dbReference>
<protein>
    <recommendedName>
        <fullName evidence="8 9">Peptidyl-tRNA hydrolase</fullName>
        <shortName evidence="9">PTH</shortName>
        <ecNumber evidence="3 9">3.1.1.29</ecNumber>
    </recommendedName>
</protein>
<accession>A0AAT9GQP4</accession>
<evidence type="ECO:0000256" key="6">
    <source>
        <dbReference type="ARBA" id="ARBA00038050"/>
    </source>
</evidence>